<proteinExistence type="predicted"/>
<organism evidence="1 2">
    <name type="scientific">Klebsiella grimontii</name>
    <dbReference type="NCBI Taxonomy" id="2058152"/>
    <lineage>
        <taxon>Bacteria</taxon>
        <taxon>Pseudomonadati</taxon>
        <taxon>Pseudomonadota</taxon>
        <taxon>Gammaproteobacteria</taxon>
        <taxon>Enterobacterales</taxon>
        <taxon>Enterobacteriaceae</taxon>
        <taxon>Klebsiella/Raoultella group</taxon>
        <taxon>Klebsiella</taxon>
    </lineage>
</organism>
<dbReference type="EMBL" id="UGMX01000002">
    <property type="protein sequence ID" value="STW09845.1"/>
    <property type="molecule type" value="Genomic_DNA"/>
</dbReference>
<evidence type="ECO:0000313" key="2">
    <source>
        <dbReference type="Proteomes" id="UP000254571"/>
    </source>
</evidence>
<dbReference type="Proteomes" id="UP000254571">
    <property type="component" value="Unassembled WGS sequence"/>
</dbReference>
<sequence length="81" mass="8938">MVIFTSLYSRLVLPSAIAEGEGMLEEVDVVTLGAAFVQTLMRAAGLFTREGGMRHTFGDIQAMAQFDGVQQVGIETRWRCR</sequence>
<name>A0A7H4PBN0_9ENTR</name>
<evidence type="ECO:0000313" key="1">
    <source>
        <dbReference type="EMBL" id="STW09845.1"/>
    </source>
</evidence>
<comment type="caution">
    <text evidence="1">The sequence shown here is derived from an EMBL/GenBank/DDBJ whole genome shotgun (WGS) entry which is preliminary data.</text>
</comment>
<gene>
    <name evidence="1" type="ORF">NCTC9149_06350</name>
</gene>
<dbReference type="AlphaFoldDB" id="A0A7H4PBN0"/>
<reference evidence="1 2" key="1">
    <citation type="submission" date="2018-06" db="EMBL/GenBank/DDBJ databases">
        <authorList>
            <consortium name="Pathogen Informatics"/>
            <person name="Doyle S."/>
        </authorList>
    </citation>
    <scope>NUCLEOTIDE SEQUENCE [LARGE SCALE GENOMIC DNA]</scope>
    <source>
        <strain evidence="1 2">NCTC9149</strain>
    </source>
</reference>
<accession>A0A7H4PBN0</accession>
<protein>
    <submittedName>
        <fullName evidence="1">Uncharacterized protein</fullName>
    </submittedName>
</protein>